<gene>
    <name evidence="1" type="ORF">F3J40_08420</name>
</gene>
<comment type="caution">
    <text evidence="1">The sequence shown here is derived from an EMBL/GenBank/DDBJ whole genome shotgun (WGS) entry which is preliminary data.</text>
</comment>
<name>A0ABX0RBW0_9GAMM</name>
<evidence type="ECO:0000313" key="1">
    <source>
        <dbReference type="EMBL" id="NIF21618.1"/>
    </source>
</evidence>
<dbReference type="Proteomes" id="UP001515683">
    <property type="component" value="Unassembled WGS sequence"/>
</dbReference>
<accession>A0ABX0RBW0</accession>
<sequence>MQDACSYMIQPGSPAVSRVFLAERYGGRGLQRNGGGARCGIFGEYQVKGIGANPLVGKGTSWQHANGTLGVTEAIYEAIWGEILDEVLPFGAVKVQAILLTDRYIHDAPEDITLSDRRALLVRSPAIRPAHFERAPYFRPKEEFSGQLMHDARRVRAVISHLPLCLPQPECGYSPEAKNSPQVQCIEGLCELARRLAWQLAYCRTRFLKITTSPSNVAIDGRLLDFNGLGCLFPTDNVYDFGYQLRLKEMMKEPAIVRKGLTDLTVYLGKYLYGVDFSLHASQQIQKMFVQTFELACLHGYLSLLGIDFDETVSLNTAPEAFKDLVTRFLQLLAYQRHHFCDRTSEEQSPALLERVVLQLYGEIQDRKLQNNRGFQQLQRCLLVVRPFIKKSDSELAHLGLLRLQPRPNLHKLQMFSEINQLLARYVHDEPALYKALSNMVADKKAFARDALGTIATKRF</sequence>
<protein>
    <submittedName>
        <fullName evidence="1">MchC protein</fullName>
    </submittedName>
</protein>
<keyword evidence="2" id="KW-1185">Reference proteome</keyword>
<evidence type="ECO:0000313" key="2">
    <source>
        <dbReference type="Proteomes" id="UP001515683"/>
    </source>
</evidence>
<proteinExistence type="predicted"/>
<reference evidence="1 2" key="1">
    <citation type="journal article" date="2019" name="bioRxiv">
        <title>Bacteria contribute to plant secondary compound degradation in a generalist herbivore system.</title>
        <authorList>
            <person name="Francoeur C.B."/>
            <person name="Khadempour L."/>
            <person name="Moreira-Soto R.D."/>
            <person name="Gotting K."/>
            <person name="Book A.J."/>
            <person name="Pinto-Tomas A.A."/>
            <person name="Keefover-Ring K."/>
            <person name="Currie C.R."/>
        </authorList>
    </citation>
    <scope>NUCLEOTIDE SEQUENCE [LARGE SCALE GENOMIC DNA]</scope>
    <source>
        <strain evidence="1">Acro-835</strain>
    </source>
</reference>
<organism evidence="1 2">
    <name type="scientific">Candidatus Pantoea multigeneris</name>
    <dbReference type="NCBI Taxonomy" id="2608357"/>
    <lineage>
        <taxon>Bacteria</taxon>
        <taxon>Pseudomonadati</taxon>
        <taxon>Pseudomonadota</taxon>
        <taxon>Gammaproteobacteria</taxon>
        <taxon>Enterobacterales</taxon>
        <taxon>Erwiniaceae</taxon>
        <taxon>Pantoea</taxon>
    </lineage>
</organism>
<dbReference type="EMBL" id="VWXF01000002">
    <property type="protein sequence ID" value="NIF21618.1"/>
    <property type="molecule type" value="Genomic_DNA"/>
</dbReference>